<dbReference type="STRING" id="631454.N177_2301"/>
<dbReference type="PANTHER" id="PTHR31616:SF0">
    <property type="entry name" value="GLUCAN 1,4-ALPHA-GLUCOSIDASE"/>
    <property type="match status" value="1"/>
</dbReference>
<dbReference type="GO" id="GO:0005975">
    <property type="term" value="P:carbohydrate metabolic process"/>
    <property type="evidence" value="ECO:0007669"/>
    <property type="project" value="InterPro"/>
</dbReference>
<comment type="caution">
    <text evidence="2">The sequence shown here is derived from an EMBL/GenBank/DDBJ whole genome shotgun (WGS) entry which is preliminary data.</text>
</comment>
<sequence length="646" mass="71321">MAPGGSGRERQSPQAQPPIGEYAAIGDCHGFALVSRTGDIDWCTLGRFDTNPVFCRLLDSEKGGALSLSAEGQRRTHRRYLGATNILITSIEGGSGELELTDMMVVGRSASAGAFDYVSLTAPGVLVRKIRCTRGNAKVRARYRPSADFARRPAALAVRGGTAAGPGLPFLYADVELQQEGETALTEFTLSAGMERTIVLSLHEVKDWRRRVPEWTSVTRAFWEEWTGFCRYRGAFREHVIRSALTLKLLTYAPTGAIVAAPTTSLPEAIGGERNWDYRFSWVRDSSLALHALCSLGYAGEAKQFFQFLQRSCRGTHPDIQLMYGIDGRSDLPEHELPHLAGYRDSRPVRVGNEASAQLQLDVYGFIEDASLVYRALGGRMSRDALEMLAGFIDLVAQRWGSPDAGIWEVRSQPEHFVHSKLMCWIAVDRAIRLCGSRRGWVELRDTIERDIRHSGIAEDGALRRSYGTDDADAALLLLATSGFPDARQILEPTVRKIERQLREGDLLLRYRQPDGLDGDEGRFTICSFWLVDALLACGRASDARVLFENLVGRANDVGLYAEEIDERSGDFLGNYPQAFTHLGLIVSAINLELYEEHGEGAMFGSYSDRARLAVGATFGWRGVLAAVRSTRRLPGLFSSGKSKLT</sequence>
<dbReference type="AlphaFoldDB" id="V4REQ4"/>
<dbReference type="Pfam" id="PF00723">
    <property type="entry name" value="Glyco_hydro_15"/>
    <property type="match status" value="1"/>
</dbReference>
<dbReference type="InterPro" id="IPR012341">
    <property type="entry name" value="6hp_glycosidase-like_sf"/>
</dbReference>
<dbReference type="eggNOG" id="COG3387">
    <property type="taxonomic scope" value="Bacteria"/>
</dbReference>
<protein>
    <submittedName>
        <fullName evidence="2">Glucoamylase</fullName>
        <ecNumber evidence="2">3.2.1.3</ecNumber>
    </submittedName>
</protein>
<dbReference type="Proteomes" id="UP000017819">
    <property type="component" value="Unassembled WGS sequence"/>
</dbReference>
<dbReference type="SUPFAM" id="SSF48208">
    <property type="entry name" value="Six-hairpin glycosidases"/>
    <property type="match status" value="1"/>
</dbReference>
<dbReference type="InterPro" id="IPR011613">
    <property type="entry name" value="GH15-like"/>
</dbReference>
<name>V4REQ4_9HYPH</name>
<evidence type="ECO:0000313" key="2">
    <source>
        <dbReference type="EMBL" id="ESR24621.1"/>
    </source>
</evidence>
<dbReference type="Gene3D" id="1.50.10.10">
    <property type="match status" value="1"/>
</dbReference>
<dbReference type="EMBL" id="AWXZ01000030">
    <property type="protein sequence ID" value="ESR24621.1"/>
    <property type="molecule type" value="Genomic_DNA"/>
</dbReference>
<proteinExistence type="predicted"/>
<reference evidence="2 3" key="1">
    <citation type="journal article" date="2014" name="Genome Announc.">
        <title>Draft Genome Sequence of Lutibaculum baratangense Strain AMV1T, Isolated from a Mud Volcano in Andamans, India.</title>
        <authorList>
            <person name="Singh A."/>
            <person name="Sreenivas A."/>
            <person name="Sathyanarayana Reddy G."/>
            <person name="Pinnaka A.K."/>
            <person name="Shivaji S."/>
        </authorList>
    </citation>
    <scope>NUCLEOTIDE SEQUENCE [LARGE SCALE GENOMIC DNA]</scope>
    <source>
        <strain evidence="2 3">AMV1</strain>
    </source>
</reference>
<keyword evidence="2" id="KW-0378">Hydrolase</keyword>
<gene>
    <name evidence="2" type="ORF">N177_2301</name>
</gene>
<evidence type="ECO:0000259" key="1">
    <source>
        <dbReference type="Pfam" id="PF00723"/>
    </source>
</evidence>
<organism evidence="2 3">
    <name type="scientific">Lutibaculum baratangense AMV1</name>
    <dbReference type="NCBI Taxonomy" id="631454"/>
    <lineage>
        <taxon>Bacteria</taxon>
        <taxon>Pseudomonadati</taxon>
        <taxon>Pseudomonadota</taxon>
        <taxon>Alphaproteobacteria</taxon>
        <taxon>Hyphomicrobiales</taxon>
        <taxon>Tepidamorphaceae</taxon>
        <taxon>Lutibaculum</taxon>
    </lineage>
</organism>
<dbReference type="EC" id="3.2.1.3" evidence="2"/>
<feature type="domain" description="GH15-like" evidence="1">
    <location>
        <begin position="235"/>
        <end position="587"/>
    </location>
</feature>
<evidence type="ECO:0000313" key="3">
    <source>
        <dbReference type="Proteomes" id="UP000017819"/>
    </source>
</evidence>
<accession>V4REQ4</accession>
<dbReference type="PANTHER" id="PTHR31616">
    <property type="entry name" value="TREHALASE"/>
    <property type="match status" value="1"/>
</dbReference>
<keyword evidence="2" id="KW-0326">Glycosidase</keyword>
<dbReference type="InterPro" id="IPR008928">
    <property type="entry name" value="6-hairpin_glycosidase_sf"/>
</dbReference>
<dbReference type="GO" id="GO:0004339">
    <property type="term" value="F:glucan 1,4-alpha-glucosidase activity"/>
    <property type="evidence" value="ECO:0007669"/>
    <property type="project" value="UniProtKB-EC"/>
</dbReference>
<dbReference type="PATRIC" id="fig|631454.5.peg.2269"/>
<keyword evidence="3" id="KW-1185">Reference proteome</keyword>